<evidence type="ECO:0000313" key="5">
    <source>
        <dbReference type="Proteomes" id="UP000318081"/>
    </source>
</evidence>
<evidence type="ECO:0000259" key="2">
    <source>
        <dbReference type="Pfam" id="PF20155"/>
    </source>
</evidence>
<accession>A0ABX5XY79</accession>
<keyword evidence="1" id="KW-0175">Coiled coil</keyword>
<feature type="coiled-coil region" evidence="1">
    <location>
        <begin position="599"/>
        <end position="664"/>
    </location>
</feature>
<feature type="domain" description="Tape measure protein N-terminal" evidence="2">
    <location>
        <begin position="205"/>
        <end position="381"/>
    </location>
</feature>
<protein>
    <recommendedName>
        <fullName evidence="2">Tape measure protein N-terminal domain-containing protein</fullName>
    </recommendedName>
</protein>
<dbReference type="EMBL" id="CP036432">
    <property type="protein sequence ID" value="QDV86914.1"/>
    <property type="molecule type" value="Genomic_DNA"/>
</dbReference>
<evidence type="ECO:0000256" key="1">
    <source>
        <dbReference type="SAM" id="Coils"/>
    </source>
</evidence>
<reference evidence="4 5" key="1">
    <citation type="submission" date="2019-02" db="EMBL/GenBank/DDBJ databases">
        <title>Deep-cultivation of Planctomycetes and their phenomic and genomic characterization uncovers novel biology.</title>
        <authorList>
            <person name="Wiegand S."/>
            <person name="Jogler M."/>
            <person name="Boedeker C."/>
            <person name="Pinto D."/>
            <person name="Vollmers J."/>
            <person name="Rivas-Marin E."/>
            <person name="Kohn T."/>
            <person name="Peeters S.H."/>
            <person name="Heuer A."/>
            <person name="Rast P."/>
            <person name="Oberbeckmann S."/>
            <person name="Bunk B."/>
            <person name="Jeske O."/>
            <person name="Meyerdierks A."/>
            <person name="Storesund J.E."/>
            <person name="Kallscheuer N."/>
            <person name="Luecker S."/>
            <person name="Lage O.M."/>
            <person name="Pohl T."/>
            <person name="Merkel B.J."/>
            <person name="Hornburger P."/>
            <person name="Mueller R.-W."/>
            <person name="Bruemmer F."/>
            <person name="Labrenz M."/>
            <person name="Spormann A.M."/>
            <person name="Op den Camp H."/>
            <person name="Overmann J."/>
            <person name="Amann R."/>
            <person name="Jetten M.S.M."/>
            <person name="Mascher T."/>
            <person name="Medema M.H."/>
            <person name="Devos D.P."/>
            <person name="Kaster A.-K."/>
            <person name="Ovreas L."/>
            <person name="Rohde M."/>
            <person name="Galperin M.Y."/>
            <person name="Jogler C."/>
        </authorList>
    </citation>
    <scope>NUCLEOTIDE SEQUENCE [LARGE SCALE GENOMIC DNA]</scope>
    <source>
        <strain evidence="4 5">TBK1r</strain>
    </source>
</reference>
<dbReference type="Pfam" id="PF20155">
    <property type="entry name" value="TMP_3"/>
    <property type="match status" value="1"/>
</dbReference>
<gene>
    <name evidence="3" type="ORF">TBK1r_59410</name>
    <name evidence="4" type="ORF">TBK1r_60190</name>
</gene>
<keyword evidence="5" id="KW-1185">Reference proteome</keyword>
<name>A0ABX5XY79_9BACT</name>
<sequence>MATTLNALTLKINANTEGVTAGVRAVQRDVNKINRLMRSTASDTELAADSTAALNRVYLTGALSAQEYARGLEAINNKFPKTAERLARVKALVSSHTPEVDRLERQMSELKQEFKNGNVAATEFYRTMRILTDQHTKLRAKTIQATLSQRQLNEEIYDGMRGKATDGVTKQASAFGMLSRRIVPAVAAYGLFRQAQEGMRDQFQLDKAQRQAEVFTGSSAAAGKLVREMERLAAQSPLTFEALSTASGRLLGAKVASEDLMDTMKRLGDIAQGNDETFKRLSLAYSQVLSNGRLMQEEANQMADAGFPLLSLMAEQTGESVAGLRDRIRSGGVAAAEVTEIIRQLTEKTGLYGGALDKFGESNEGKLNQLSDSFSRLRRNLTSIVTGPLAEFSTLITTPLNKINDLFATMRENVRKVQGGVVDQEKAINNATKAQERLNAAMEAGANVGEPPEKRWVTANRAVQEMIMKLDEENQRILYGNREYERRQLFFKGATEDKLRSLDATQKQNDALKEQLRLEEERKNAAERAAEELARKTDELKEQFKSPFQKMIEELKEINEMELTSGVRDQAIKGAANRFNDATQPKSIELPPSITKGSREEYKLLAERQNKTAQEALRQHQERMAALIAQKLAAEKTAEASERIAEASEQTRDAIENLEGAEAV</sequence>
<dbReference type="Proteomes" id="UP000318081">
    <property type="component" value="Chromosome"/>
</dbReference>
<dbReference type="NCBIfam" id="TIGR02675">
    <property type="entry name" value="tape_meas_nterm"/>
    <property type="match status" value="1"/>
</dbReference>
<feature type="coiled-coil region" evidence="1">
    <location>
        <begin position="495"/>
        <end position="546"/>
    </location>
</feature>
<dbReference type="EMBL" id="CP036432">
    <property type="protein sequence ID" value="QDV86992.1"/>
    <property type="molecule type" value="Genomic_DNA"/>
</dbReference>
<evidence type="ECO:0000313" key="3">
    <source>
        <dbReference type="EMBL" id="QDV86914.1"/>
    </source>
</evidence>
<evidence type="ECO:0000313" key="4">
    <source>
        <dbReference type="EMBL" id="QDV86992.1"/>
    </source>
</evidence>
<dbReference type="InterPro" id="IPR013491">
    <property type="entry name" value="Tape_meas_N"/>
</dbReference>
<dbReference type="RefSeq" id="WP_145218384.1">
    <property type="nucleotide sequence ID" value="NZ_CP036432.1"/>
</dbReference>
<proteinExistence type="predicted"/>
<organism evidence="4 5">
    <name type="scientific">Stieleria magnilauensis</name>
    <dbReference type="NCBI Taxonomy" id="2527963"/>
    <lineage>
        <taxon>Bacteria</taxon>
        <taxon>Pseudomonadati</taxon>
        <taxon>Planctomycetota</taxon>
        <taxon>Planctomycetia</taxon>
        <taxon>Pirellulales</taxon>
        <taxon>Pirellulaceae</taxon>
        <taxon>Stieleria</taxon>
    </lineage>
</organism>